<keyword evidence="2 4" id="KW-0378">Hydrolase</keyword>
<accession>A0A2T6K792</accession>
<keyword evidence="3" id="KW-0460">Magnesium</keyword>
<dbReference type="OrthoDB" id="9806482at2"/>
<evidence type="ECO:0000256" key="1">
    <source>
        <dbReference type="ARBA" id="ARBA00010702"/>
    </source>
</evidence>
<organism evidence="4 5">
    <name type="scientific">Yoonia sediminilitoris</name>
    <dbReference type="NCBI Taxonomy" id="1286148"/>
    <lineage>
        <taxon>Bacteria</taxon>
        <taxon>Pseudomonadati</taxon>
        <taxon>Pseudomonadota</taxon>
        <taxon>Alphaproteobacteria</taxon>
        <taxon>Rhodobacterales</taxon>
        <taxon>Paracoccaceae</taxon>
        <taxon>Yoonia</taxon>
    </lineage>
</organism>
<comment type="similarity">
    <text evidence="1">Belongs to the ADP-ribosylglycohydrolase family.</text>
</comment>
<evidence type="ECO:0000313" key="5">
    <source>
        <dbReference type="Proteomes" id="UP000244523"/>
    </source>
</evidence>
<dbReference type="GO" id="GO:0016787">
    <property type="term" value="F:hydrolase activity"/>
    <property type="evidence" value="ECO:0007669"/>
    <property type="project" value="UniProtKB-KW"/>
</dbReference>
<keyword evidence="5" id="KW-1185">Reference proteome</keyword>
<keyword evidence="3" id="KW-0479">Metal-binding</keyword>
<sequence>MNALDDVLSRIDDIVEQIPQLLEIAPVPENRLRAILWGLAIGDALGNTSESRVPRNRFREFGKITGYLPNRHANGQRVGLPSDDTQMAFWLLEHLLGEGRLDPNLLSQVFATRTVYGMGQSVRKFRFNLASGLRWEVAGVPSAGNGAIMRIAPMLALQPHMAGADLAREIAKCAAITHNEHGAIASAVAWVHLLAALASGRQQFEPHNILQTFVRLQVGLEGPTRYRPRGGKMLGQFDGTLTEFLNLTVPEGIKKGMTTLDFGDLTYSGAFLLETLPVTIFLIGQNLEDPDRAILDAVNHTRDNDTIASLVASAMGALHGISAFRDEWKTGLLGRTSADDDGHVQALIEQVCREGVRTPYTAPP</sequence>
<evidence type="ECO:0000313" key="4">
    <source>
        <dbReference type="EMBL" id="PUB10555.1"/>
    </source>
</evidence>
<dbReference type="AlphaFoldDB" id="A0A2T6K792"/>
<gene>
    <name evidence="4" type="ORF">C8N45_11834</name>
</gene>
<dbReference type="InterPro" id="IPR050792">
    <property type="entry name" value="ADP-ribosylglycohydrolase"/>
</dbReference>
<dbReference type="InterPro" id="IPR036705">
    <property type="entry name" value="Ribosyl_crysJ1_sf"/>
</dbReference>
<dbReference type="Gene3D" id="1.10.4080.10">
    <property type="entry name" value="ADP-ribosylation/Crystallin J1"/>
    <property type="match status" value="1"/>
</dbReference>
<reference evidence="4 5" key="1">
    <citation type="submission" date="2018-04" db="EMBL/GenBank/DDBJ databases">
        <title>Genomic Encyclopedia of Archaeal and Bacterial Type Strains, Phase II (KMG-II): from individual species to whole genera.</title>
        <authorList>
            <person name="Goeker M."/>
        </authorList>
    </citation>
    <scope>NUCLEOTIDE SEQUENCE [LARGE SCALE GENOMIC DNA]</scope>
    <source>
        <strain evidence="4 5">DSM 29955</strain>
    </source>
</reference>
<dbReference type="Pfam" id="PF03747">
    <property type="entry name" value="ADP_ribosyl_GH"/>
    <property type="match status" value="1"/>
</dbReference>
<comment type="cofactor">
    <cofactor evidence="3">
        <name>Mg(2+)</name>
        <dbReference type="ChEBI" id="CHEBI:18420"/>
    </cofactor>
    <text evidence="3">Binds 2 magnesium ions per subunit.</text>
</comment>
<dbReference type="PANTHER" id="PTHR16222:SF24">
    <property type="entry name" value="ADP-RIBOSYLHYDROLASE ARH3"/>
    <property type="match status" value="1"/>
</dbReference>
<comment type="caution">
    <text evidence="4">The sequence shown here is derived from an EMBL/GenBank/DDBJ whole genome shotgun (WGS) entry which is preliminary data.</text>
</comment>
<dbReference type="GO" id="GO:0046872">
    <property type="term" value="F:metal ion binding"/>
    <property type="evidence" value="ECO:0007669"/>
    <property type="project" value="UniProtKB-KW"/>
</dbReference>
<feature type="binding site" evidence="3">
    <location>
        <position position="82"/>
    </location>
    <ligand>
        <name>Mg(2+)</name>
        <dbReference type="ChEBI" id="CHEBI:18420"/>
        <label>1</label>
    </ligand>
</feature>
<feature type="binding site" evidence="3">
    <location>
        <position position="303"/>
    </location>
    <ligand>
        <name>Mg(2+)</name>
        <dbReference type="ChEBI" id="CHEBI:18420"/>
        <label>1</label>
    </ligand>
</feature>
<dbReference type="InterPro" id="IPR005502">
    <property type="entry name" value="Ribosyl_crysJ1"/>
</dbReference>
<protein>
    <submittedName>
        <fullName evidence="4">ADP-ribosylglycohydrolase</fullName>
    </submittedName>
</protein>
<proteinExistence type="inferred from homology"/>
<dbReference type="EMBL" id="QBUD01000018">
    <property type="protein sequence ID" value="PUB10555.1"/>
    <property type="molecule type" value="Genomic_DNA"/>
</dbReference>
<dbReference type="SUPFAM" id="SSF101478">
    <property type="entry name" value="ADP-ribosylglycohydrolase"/>
    <property type="match status" value="1"/>
</dbReference>
<feature type="binding site" evidence="3">
    <location>
        <position position="306"/>
    </location>
    <ligand>
        <name>Mg(2+)</name>
        <dbReference type="ChEBI" id="CHEBI:18420"/>
        <label>1</label>
    </ligand>
</feature>
<evidence type="ECO:0000256" key="2">
    <source>
        <dbReference type="ARBA" id="ARBA00022801"/>
    </source>
</evidence>
<dbReference type="RefSeq" id="WP_108388669.1">
    <property type="nucleotide sequence ID" value="NZ_QBUD01000018.1"/>
</dbReference>
<dbReference type="Proteomes" id="UP000244523">
    <property type="component" value="Unassembled WGS sequence"/>
</dbReference>
<feature type="binding site" evidence="3">
    <location>
        <position position="83"/>
    </location>
    <ligand>
        <name>Mg(2+)</name>
        <dbReference type="ChEBI" id="CHEBI:18420"/>
        <label>1</label>
    </ligand>
</feature>
<evidence type="ECO:0000256" key="3">
    <source>
        <dbReference type="PIRSR" id="PIRSR605502-1"/>
    </source>
</evidence>
<dbReference type="PANTHER" id="PTHR16222">
    <property type="entry name" value="ADP-RIBOSYLGLYCOHYDROLASE"/>
    <property type="match status" value="1"/>
</dbReference>
<feature type="binding site" evidence="3">
    <location>
        <position position="305"/>
    </location>
    <ligand>
        <name>Mg(2+)</name>
        <dbReference type="ChEBI" id="CHEBI:18420"/>
        <label>2</label>
    </ligand>
</feature>
<feature type="binding site" evidence="3">
    <location>
        <position position="84"/>
    </location>
    <ligand>
        <name>Mg(2+)</name>
        <dbReference type="ChEBI" id="CHEBI:18420"/>
        <label>1</label>
    </ligand>
</feature>
<name>A0A2T6K792_9RHOB</name>